<name>A0A4Y3HY88_9VIBR</name>
<dbReference type="RefSeq" id="WP_141346598.1">
    <property type="nucleotide sequence ID" value="NZ_BJLF01000016.1"/>
</dbReference>
<dbReference type="GO" id="GO:0000166">
    <property type="term" value="F:nucleotide binding"/>
    <property type="evidence" value="ECO:0007669"/>
    <property type="project" value="InterPro"/>
</dbReference>
<feature type="domain" description="YceM-like C-terminal" evidence="2">
    <location>
        <begin position="136"/>
        <end position="236"/>
    </location>
</feature>
<evidence type="ECO:0000313" key="4">
    <source>
        <dbReference type="Proteomes" id="UP000318717"/>
    </source>
</evidence>
<dbReference type="AlphaFoldDB" id="A0A4Y3HY88"/>
<dbReference type="InterPro" id="IPR036291">
    <property type="entry name" value="NAD(P)-bd_dom_sf"/>
</dbReference>
<dbReference type="OrthoDB" id="9781031at2"/>
<dbReference type="EMBL" id="BJLF01000016">
    <property type="protein sequence ID" value="GEA52143.1"/>
    <property type="molecule type" value="Genomic_DNA"/>
</dbReference>
<feature type="domain" description="Gfo/Idh/MocA-like oxidoreductase N-terminal" evidence="1">
    <location>
        <begin position="1"/>
        <end position="119"/>
    </location>
</feature>
<dbReference type="InterPro" id="IPR000683">
    <property type="entry name" value="Gfo/Idh/MocA-like_OxRdtase_N"/>
</dbReference>
<keyword evidence="4" id="KW-1185">Reference proteome</keyword>
<dbReference type="SUPFAM" id="SSF51735">
    <property type="entry name" value="NAD(P)-binding Rossmann-fold domains"/>
    <property type="match status" value="1"/>
</dbReference>
<dbReference type="InterPro" id="IPR051317">
    <property type="entry name" value="Gfo/Idh/MocA_oxidoreduct"/>
</dbReference>
<dbReference type="Pfam" id="PF21378">
    <property type="entry name" value="YceM-like_C"/>
    <property type="match status" value="1"/>
</dbReference>
<accession>A0A4Y3HY88</accession>
<dbReference type="Pfam" id="PF01408">
    <property type="entry name" value="GFO_IDH_MocA"/>
    <property type="match status" value="1"/>
</dbReference>
<reference evidence="3 4" key="1">
    <citation type="submission" date="2019-06" db="EMBL/GenBank/DDBJ databases">
        <title>Whole genome shotgun sequence of Vibrio inusitatus NBRC 102082.</title>
        <authorList>
            <person name="Hosoyama A."/>
            <person name="Uohara A."/>
            <person name="Ohji S."/>
            <person name="Ichikawa N."/>
        </authorList>
    </citation>
    <scope>NUCLEOTIDE SEQUENCE [LARGE SCALE GENOMIC DNA]</scope>
    <source>
        <strain evidence="3 4">NBRC 102082</strain>
    </source>
</reference>
<dbReference type="PANTHER" id="PTHR43708:SF4">
    <property type="entry name" value="OXIDOREDUCTASE YCEM-RELATED"/>
    <property type="match status" value="1"/>
</dbReference>
<comment type="caution">
    <text evidence="3">The sequence shown here is derived from an EMBL/GenBank/DDBJ whole genome shotgun (WGS) entry which is preliminary data.</text>
</comment>
<sequence length="311" mass="36108">MKIGIIGLGDIAQKAYLPHITQLSGIEPIFCTRSQQVLDELRQQYRINQTCNDYQQLLALGIDAVMIHAATSAHATIARFFLERGVPTFVDKPLADNIRDVEMLYEIAVKNSVPLYVGFNRRYLPLYNQYIPELKRNELGELRSLHWEKNRYDLIGDIRTFIFDDFIHPLDSVNLNAQSTLDGLHITHQMTDEKLARIDVQWQTGETWLHASMNRQFGITRERVSACYQNKAYEFNSFVSGKCWEENHEMNISLKDWTPMLESKGFHHMMADWIEVVRTGRLETNIIDRNIASHRLADALCEHVTQQVSRK</sequence>
<evidence type="ECO:0000259" key="2">
    <source>
        <dbReference type="Pfam" id="PF21378"/>
    </source>
</evidence>
<evidence type="ECO:0000259" key="1">
    <source>
        <dbReference type="Pfam" id="PF01408"/>
    </source>
</evidence>
<dbReference type="Gene3D" id="3.30.360.10">
    <property type="entry name" value="Dihydrodipicolinate Reductase, domain 2"/>
    <property type="match status" value="1"/>
</dbReference>
<gene>
    <name evidence="3" type="primary">yceM</name>
    <name evidence="3" type="ORF">VIN01S_29470</name>
</gene>
<evidence type="ECO:0000313" key="3">
    <source>
        <dbReference type="EMBL" id="GEA52143.1"/>
    </source>
</evidence>
<organism evidence="3 4">
    <name type="scientific">Vibrio inusitatus NBRC 102082</name>
    <dbReference type="NCBI Taxonomy" id="1219070"/>
    <lineage>
        <taxon>Bacteria</taxon>
        <taxon>Pseudomonadati</taxon>
        <taxon>Pseudomonadota</taxon>
        <taxon>Gammaproteobacteria</taxon>
        <taxon>Vibrionales</taxon>
        <taxon>Vibrionaceae</taxon>
        <taxon>Vibrio</taxon>
    </lineage>
</organism>
<dbReference type="Proteomes" id="UP000318717">
    <property type="component" value="Unassembled WGS sequence"/>
</dbReference>
<dbReference type="PANTHER" id="PTHR43708">
    <property type="entry name" value="CONSERVED EXPRESSED OXIDOREDUCTASE (EUROFUNG)"/>
    <property type="match status" value="1"/>
</dbReference>
<protein>
    <submittedName>
        <fullName evidence="3">Oxidoreductase</fullName>
    </submittedName>
</protein>
<proteinExistence type="predicted"/>
<dbReference type="Gene3D" id="3.40.50.720">
    <property type="entry name" value="NAD(P)-binding Rossmann-like Domain"/>
    <property type="match status" value="1"/>
</dbReference>
<dbReference type="SUPFAM" id="SSF55347">
    <property type="entry name" value="Glyceraldehyde-3-phosphate dehydrogenase-like, C-terminal domain"/>
    <property type="match status" value="1"/>
</dbReference>
<dbReference type="InterPro" id="IPR048477">
    <property type="entry name" value="YceM-like_C"/>
</dbReference>